<dbReference type="AlphaFoldDB" id="A0A6N9ZJR1"/>
<name>A0A6N9ZJR1_9HYPH</name>
<gene>
    <name evidence="1" type="ORF">GR206_19290</name>
</gene>
<dbReference type="EMBL" id="WUEP01000014">
    <property type="protein sequence ID" value="NEH93140.1"/>
    <property type="molecule type" value="Genomic_DNA"/>
</dbReference>
<dbReference type="Proteomes" id="UP000468864">
    <property type="component" value="Unassembled WGS sequence"/>
</dbReference>
<sequence>MFGSHFIRRQYTLSQPPWEILPMQSKTPGLAILSRVAPLALILNAEIAFAEGTSRSHSITPGEQAFAEAIRQNDLPAALTLAEGAIKVAQQNASTSPSDLALWHNRAGYVNILMDSEPEAKQHYDAACSFANQIVQAVEQRLECEIGSAFADFYNSGGEKGKEFAAAKRQEIRDPIVLILAELVIGTSALLEEKPVSAESVLDDALHTLETVGPANQPQLATMIANAYVATGNLFASANKSIDDARVKFKALDVQAAAIGKESLQLLPTLETIALSDIGDEGARTVAKWRIELAFIDPDHEQARKTFASAVKDLAMSNARDDALVSLWKWQARAESQFGVQAVEAGQSLVLISDFMFQQADYENGNKLRDRALSLIESKLGSESEIYIEASKSIEYQTYQANQKVLSNLKNELEKLVIPDAGVPTTIPHLGSAGNETPTDNDEATPQSVVVDTQGKPTQPREYCDGLKQVVEAGSSHFDKILGPKRNDSWVGRTQLTGWYECSISELTEADAATRYYSCSIEPFQSVDEVSSTLGLVAADVQACLGDAWIKVDGVNSKGLPRVEFVSETSNNVVELRISANHKKIYRLSIDINQP</sequence>
<evidence type="ECO:0000313" key="1">
    <source>
        <dbReference type="EMBL" id="NEH93140.1"/>
    </source>
</evidence>
<organism evidence="1 2">
    <name type="scientific">Rhizobium laguerreae</name>
    <dbReference type="NCBI Taxonomy" id="1076926"/>
    <lineage>
        <taxon>Bacteria</taxon>
        <taxon>Pseudomonadati</taxon>
        <taxon>Pseudomonadota</taxon>
        <taxon>Alphaproteobacteria</taxon>
        <taxon>Hyphomicrobiales</taxon>
        <taxon>Rhizobiaceae</taxon>
        <taxon>Rhizobium/Agrobacterium group</taxon>
        <taxon>Rhizobium</taxon>
    </lineage>
</organism>
<evidence type="ECO:0000313" key="2">
    <source>
        <dbReference type="Proteomes" id="UP000468864"/>
    </source>
</evidence>
<dbReference type="RefSeq" id="WP_163880118.1">
    <property type="nucleotide sequence ID" value="NZ_WUEP01000014.1"/>
</dbReference>
<comment type="caution">
    <text evidence="1">The sequence shown here is derived from an EMBL/GenBank/DDBJ whole genome shotgun (WGS) entry which is preliminary data.</text>
</comment>
<proteinExistence type="predicted"/>
<accession>A0A6N9ZJR1</accession>
<reference evidence="1 2" key="1">
    <citation type="submission" date="2019-12" db="EMBL/GenBank/DDBJ databases">
        <title>Rhizobium genotypes associated with high levels of biological nitrogen fixation by grain legumes in a temperate-maritime cropping system.</title>
        <authorList>
            <person name="Maluk M."/>
            <person name="Francesc Ferrando Molina F."/>
            <person name="Lopez Del Egido L."/>
            <person name="Lafos M."/>
            <person name="Langarica-Fuentes A."/>
            <person name="Gebre Yohannes G."/>
            <person name="Young M.W."/>
            <person name="Martin P."/>
            <person name="Gantlett R."/>
            <person name="Kenicer G."/>
            <person name="Hawes C."/>
            <person name="Begg G.S."/>
            <person name="Quilliam R.S."/>
            <person name="Squire G.R."/>
            <person name="Poole P.S."/>
            <person name="Young P.W."/>
            <person name="Iannetta P.M."/>
            <person name="James E.K."/>
        </authorList>
    </citation>
    <scope>NUCLEOTIDE SEQUENCE [LARGE SCALE GENOMIC DNA]</scope>
    <source>
        <strain evidence="1 2">JHI2449</strain>
    </source>
</reference>
<protein>
    <submittedName>
        <fullName evidence="1">Uncharacterized protein</fullName>
    </submittedName>
</protein>